<dbReference type="Gene3D" id="3.40.50.2300">
    <property type="match status" value="2"/>
</dbReference>
<dbReference type="CDD" id="cd06326">
    <property type="entry name" value="PBP1_ABC_ligand_binding-like"/>
    <property type="match status" value="1"/>
</dbReference>
<dbReference type="InterPro" id="IPR028082">
    <property type="entry name" value="Peripla_BP_I"/>
</dbReference>
<organism evidence="5 6">
    <name type="scientific">Variovorax boronicumulans</name>
    <dbReference type="NCBI Taxonomy" id="436515"/>
    <lineage>
        <taxon>Bacteria</taxon>
        <taxon>Pseudomonadati</taxon>
        <taxon>Pseudomonadota</taxon>
        <taxon>Betaproteobacteria</taxon>
        <taxon>Burkholderiales</taxon>
        <taxon>Comamonadaceae</taxon>
        <taxon>Variovorax</taxon>
    </lineage>
</organism>
<evidence type="ECO:0000256" key="3">
    <source>
        <dbReference type="SAM" id="MobiDB-lite"/>
    </source>
</evidence>
<dbReference type="EMBL" id="CP023284">
    <property type="protein sequence ID" value="ATA54093.1"/>
    <property type="molecule type" value="Genomic_DNA"/>
</dbReference>
<gene>
    <name evidence="5" type="ORF">CKY39_13325</name>
</gene>
<evidence type="ECO:0000256" key="2">
    <source>
        <dbReference type="ARBA" id="ARBA00022729"/>
    </source>
</evidence>
<dbReference type="Pfam" id="PF13458">
    <property type="entry name" value="Peripla_BP_6"/>
    <property type="match status" value="1"/>
</dbReference>
<keyword evidence="2" id="KW-0732">Signal</keyword>
<dbReference type="AlphaFoldDB" id="A0A250DJF6"/>
<dbReference type="PANTHER" id="PTHR47235">
    <property type="entry name" value="BLR6548 PROTEIN"/>
    <property type="match status" value="1"/>
</dbReference>
<reference evidence="5 6" key="1">
    <citation type="submission" date="2017-09" db="EMBL/GenBank/DDBJ databases">
        <title>The diverse metabolic capabilities of V. boronicumulans make it an excellent choice for continued studies on novel biodegradation.</title>
        <authorList>
            <person name="Sun S."/>
        </authorList>
    </citation>
    <scope>NUCLEOTIDE SEQUENCE [LARGE SCALE GENOMIC DNA]</scope>
    <source>
        <strain evidence="5 6">J1</strain>
    </source>
</reference>
<dbReference type="SUPFAM" id="SSF53822">
    <property type="entry name" value="Periplasmic binding protein-like I"/>
    <property type="match status" value="1"/>
</dbReference>
<comment type="similarity">
    <text evidence="1">Belongs to the leucine-binding protein family.</text>
</comment>
<dbReference type="PANTHER" id="PTHR47235:SF1">
    <property type="entry name" value="BLR6548 PROTEIN"/>
    <property type="match status" value="1"/>
</dbReference>
<accession>A0A250DJF6</accession>
<proteinExistence type="inferred from homology"/>
<evidence type="ECO:0000259" key="4">
    <source>
        <dbReference type="Pfam" id="PF13458"/>
    </source>
</evidence>
<dbReference type="Proteomes" id="UP000217154">
    <property type="component" value="Chromosome"/>
</dbReference>
<evidence type="ECO:0000313" key="5">
    <source>
        <dbReference type="EMBL" id="ATA54093.1"/>
    </source>
</evidence>
<dbReference type="KEGG" id="vbo:CKY39_13325"/>
<evidence type="ECO:0000313" key="6">
    <source>
        <dbReference type="Proteomes" id="UP000217154"/>
    </source>
</evidence>
<dbReference type="InterPro" id="IPR028081">
    <property type="entry name" value="Leu-bd"/>
</dbReference>
<feature type="region of interest" description="Disordered" evidence="3">
    <location>
        <begin position="29"/>
        <end position="53"/>
    </location>
</feature>
<sequence length="431" mass="45811">MIGRGPRRTAAPEGLRAAGFPVAPAGNVRWPPHALRRQDRGPPASGCPTAGDAGKDDTTMVYRWLAPLLLLCLGLPGRADEIVVGQSLPLSGPLGEAGRNVKDGIDAYLARVQREGLLGRHKLVWRALDDGYSVERHTQNIRQLVVQDKVDALGLSAGTSHIDAAYPTMREAGTPLIGAMTGASALHGAQRALIYHLRASYADEVRQLVAQAVSVRQRRVFAVWQDDGLGRDAFAALEIALRGAGIELVGQQGVALAQMDGAALAASVRAARPDALFALCVTPCGVKLLSGLAAESGVARPTPYMLSIVNGEVLAKSVGPAARGTVISQVMPNPRLATSPLVQRYQQDMRSHMGRDEFSYFSLEGYVVAMVTVEAARMALAASPRRSMQDAMKLMLRREIEGIPVSSGDDPGVRPHPVTLSMIGNGGRLIH</sequence>
<name>A0A250DJF6_9BURK</name>
<protein>
    <recommendedName>
        <fullName evidence="4">Leucine-binding protein domain-containing protein</fullName>
    </recommendedName>
</protein>
<evidence type="ECO:0000256" key="1">
    <source>
        <dbReference type="ARBA" id="ARBA00010062"/>
    </source>
</evidence>
<feature type="domain" description="Leucine-binding protein" evidence="4">
    <location>
        <begin position="81"/>
        <end position="392"/>
    </location>
</feature>